<dbReference type="PROSITE" id="PS50005">
    <property type="entry name" value="TPR"/>
    <property type="match status" value="1"/>
</dbReference>
<dbReference type="EC" id="5.2.1.8" evidence="2 7"/>
<dbReference type="SUPFAM" id="SSF48452">
    <property type="entry name" value="TPR-like"/>
    <property type="match status" value="1"/>
</dbReference>
<evidence type="ECO:0000313" key="10">
    <source>
        <dbReference type="EMBL" id="KAF3442184.1"/>
    </source>
</evidence>
<keyword evidence="5 7" id="KW-0697">Rotamase</keyword>
<dbReference type="Pfam" id="PF13181">
    <property type="entry name" value="TPR_8"/>
    <property type="match status" value="1"/>
</dbReference>
<comment type="caution">
    <text evidence="10">The sequence shown here is derived from an EMBL/GenBank/DDBJ whole genome shotgun (WGS) entry which is preliminary data.</text>
</comment>
<dbReference type="Gene3D" id="3.10.50.40">
    <property type="match status" value="3"/>
</dbReference>
<dbReference type="PROSITE" id="PS50059">
    <property type="entry name" value="FKBP_PPIASE"/>
    <property type="match status" value="3"/>
</dbReference>
<dbReference type="InterPro" id="IPR046357">
    <property type="entry name" value="PPIase_dom_sf"/>
</dbReference>
<proteinExistence type="predicted"/>
<evidence type="ECO:0000256" key="4">
    <source>
        <dbReference type="ARBA" id="ARBA00022803"/>
    </source>
</evidence>
<dbReference type="InterPro" id="IPR011990">
    <property type="entry name" value="TPR-like_helical_dom_sf"/>
</dbReference>
<evidence type="ECO:0000256" key="7">
    <source>
        <dbReference type="PROSITE-ProRule" id="PRU00277"/>
    </source>
</evidence>
<evidence type="ECO:0000259" key="9">
    <source>
        <dbReference type="PROSITE" id="PS50059"/>
    </source>
</evidence>
<reference evidence="10" key="1">
    <citation type="submission" date="2020-03" db="EMBL/GenBank/DDBJ databases">
        <title>A high-quality chromosome-level genome assembly of a woody plant with both climbing and erect habits, Rhamnella rubrinervis.</title>
        <authorList>
            <person name="Lu Z."/>
            <person name="Yang Y."/>
            <person name="Zhu X."/>
            <person name="Sun Y."/>
        </authorList>
    </citation>
    <scope>NUCLEOTIDE SEQUENCE</scope>
    <source>
        <strain evidence="10">BYM</strain>
        <tissue evidence="10">Leaf</tissue>
    </source>
</reference>
<keyword evidence="11" id="KW-1185">Reference proteome</keyword>
<dbReference type="OrthoDB" id="1902587at2759"/>
<keyword evidence="6 7" id="KW-0413">Isomerase</keyword>
<comment type="catalytic activity">
    <reaction evidence="1 7">
        <text>[protein]-peptidylproline (omega=180) = [protein]-peptidylproline (omega=0)</text>
        <dbReference type="Rhea" id="RHEA:16237"/>
        <dbReference type="Rhea" id="RHEA-COMP:10747"/>
        <dbReference type="Rhea" id="RHEA-COMP:10748"/>
        <dbReference type="ChEBI" id="CHEBI:83833"/>
        <dbReference type="ChEBI" id="CHEBI:83834"/>
        <dbReference type="EC" id="5.2.1.8"/>
    </reaction>
</comment>
<dbReference type="FunFam" id="3.10.50.40:FF:000006">
    <property type="entry name" value="Peptidyl-prolyl cis-trans isomerase"/>
    <property type="match status" value="1"/>
</dbReference>
<keyword evidence="4 8" id="KW-0802">TPR repeat</keyword>
<gene>
    <name evidence="10" type="ORF">FNV43_RR16100</name>
</gene>
<dbReference type="Pfam" id="PF00254">
    <property type="entry name" value="FKBP_C"/>
    <property type="match status" value="3"/>
</dbReference>
<dbReference type="InterPro" id="IPR019734">
    <property type="entry name" value="TPR_rpt"/>
</dbReference>
<evidence type="ECO:0000256" key="3">
    <source>
        <dbReference type="ARBA" id="ARBA00022737"/>
    </source>
</evidence>
<feature type="domain" description="PPIase FKBP-type" evidence="9">
    <location>
        <begin position="58"/>
        <end position="151"/>
    </location>
</feature>
<accession>A0A8K0EA61</accession>
<keyword evidence="3" id="KW-0677">Repeat</keyword>
<protein>
    <recommendedName>
        <fullName evidence="2 7">peptidylprolyl isomerase</fullName>
        <ecNumber evidence="2 7">5.2.1.8</ecNumber>
    </recommendedName>
</protein>
<evidence type="ECO:0000256" key="1">
    <source>
        <dbReference type="ARBA" id="ARBA00000971"/>
    </source>
</evidence>
<evidence type="ECO:0000256" key="5">
    <source>
        <dbReference type="ARBA" id="ARBA00023110"/>
    </source>
</evidence>
<dbReference type="Gene3D" id="1.25.40.10">
    <property type="entry name" value="Tetratricopeptide repeat domain"/>
    <property type="match status" value="1"/>
</dbReference>
<dbReference type="EMBL" id="VOIH02000007">
    <property type="protein sequence ID" value="KAF3442184.1"/>
    <property type="molecule type" value="Genomic_DNA"/>
</dbReference>
<dbReference type="InterPro" id="IPR001179">
    <property type="entry name" value="PPIase_FKBP_dom"/>
</dbReference>
<evidence type="ECO:0000256" key="6">
    <source>
        <dbReference type="ARBA" id="ARBA00023235"/>
    </source>
</evidence>
<dbReference type="SUPFAM" id="SSF54534">
    <property type="entry name" value="FKBP-like"/>
    <property type="match status" value="3"/>
</dbReference>
<name>A0A8K0EA61_9ROSA</name>
<dbReference type="GO" id="GO:0003755">
    <property type="term" value="F:peptidyl-prolyl cis-trans isomerase activity"/>
    <property type="evidence" value="ECO:0007669"/>
    <property type="project" value="UniProtKB-KW"/>
</dbReference>
<evidence type="ECO:0000256" key="2">
    <source>
        <dbReference type="ARBA" id="ARBA00013194"/>
    </source>
</evidence>
<sequence>MAASPSFQLQPSCACEREGNNNNNNNISELFPEKEIGKLGLRKRILRRGNSWQSPSQGDEVEVHFSGWIKGGACLDSSRTDHNNTTTTPLRFKLGQCEVIKGWDEGIATMKKGERAIFTIPPNLAYGEMGSPPLIPPNSTLIFDIEMLSWSTIRDLTGDAGILKKITRHGLGWATPRDADQVLIKYEARLENGILISKSEGAEFLIGDGNICPAITIAVKTMRRGEEAELAVKLSYGFREDVNGRTNVDSSIPPASNLTIQVQLVSWKSVVDITRDRKVVKKIIQGGEGFDCPDDGSIVKVVYTCKLDDGSVFETKGSEEEPHVFVSLEDQVNEGLERAIITMKKGEQALVTVGAEYFGTHDASGVVSTFSALHYEVQLIDFAKEKPYWKMDTCEKMEACERKKHAAKYIDFDHSFTDVEKCAADALRLSCNLNNAACKLKLGDYLEASKLCTKVLEVDPFNVKALYRRSQAYMKISEFEKAEADIRSALTFDPNNRYVKLEHQVLKEKQREYIRCQSEMFCTMFPRMSR</sequence>
<feature type="domain" description="PPIase FKBP-type" evidence="9">
    <location>
        <begin position="296"/>
        <end position="383"/>
    </location>
</feature>
<dbReference type="InterPro" id="IPR050754">
    <property type="entry name" value="FKBP4/5/8-like"/>
</dbReference>
<dbReference type="Proteomes" id="UP000796880">
    <property type="component" value="Unassembled WGS sequence"/>
</dbReference>
<dbReference type="SMART" id="SM00028">
    <property type="entry name" value="TPR"/>
    <property type="match status" value="2"/>
</dbReference>
<feature type="domain" description="PPIase FKBP-type" evidence="9">
    <location>
        <begin position="179"/>
        <end position="268"/>
    </location>
</feature>
<dbReference type="AlphaFoldDB" id="A0A8K0EA61"/>
<feature type="repeat" description="TPR" evidence="8">
    <location>
        <begin position="463"/>
        <end position="496"/>
    </location>
</feature>
<evidence type="ECO:0000313" key="11">
    <source>
        <dbReference type="Proteomes" id="UP000796880"/>
    </source>
</evidence>
<dbReference type="PANTHER" id="PTHR46512:SF11">
    <property type="entry name" value="PEPTIDYLPROLYL ISOMERASE"/>
    <property type="match status" value="1"/>
</dbReference>
<organism evidence="10 11">
    <name type="scientific">Rhamnella rubrinervis</name>
    <dbReference type="NCBI Taxonomy" id="2594499"/>
    <lineage>
        <taxon>Eukaryota</taxon>
        <taxon>Viridiplantae</taxon>
        <taxon>Streptophyta</taxon>
        <taxon>Embryophyta</taxon>
        <taxon>Tracheophyta</taxon>
        <taxon>Spermatophyta</taxon>
        <taxon>Magnoliopsida</taxon>
        <taxon>eudicotyledons</taxon>
        <taxon>Gunneridae</taxon>
        <taxon>Pentapetalae</taxon>
        <taxon>rosids</taxon>
        <taxon>fabids</taxon>
        <taxon>Rosales</taxon>
        <taxon>Rhamnaceae</taxon>
        <taxon>rhamnoid group</taxon>
        <taxon>Rhamneae</taxon>
        <taxon>Rhamnella</taxon>
    </lineage>
</organism>
<dbReference type="PANTHER" id="PTHR46512">
    <property type="entry name" value="PEPTIDYLPROLYL ISOMERASE"/>
    <property type="match status" value="1"/>
</dbReference>
<evidence type="ECO:0000256" key="8">
    <source>
        <dbReference type="PROSITE-ProRule" id="PRU00339"/>
    </source>
</evidence>